<protein>
    <submittedName>
        <fullName evidence="2">Uncharacterized protein</fullName>
    </submittedName>
</protein>
<feature type="transmembrane region" description="Helical" evidence="1">
    <location>
        <begin position="39"/>
        <end position="61"/>
    </location>
</feature>
<proteinExistence type="predicted"/>
<accession>A0A7T5R1K4</accession>
<dbReference type="EMBL" id="CP066681">
    <property type="protein sequence ID" value="QQG35805.1"/>
    <property type="molecule type" value="Genomic_DNA"/>
</dbReference>
<evidence type="ECO:0000256" key="1">
    <source>
        <dbReference type="SAM" id="Phobius"/>
    </source>
</evidence>
<keyword evidence="1" id="KW-0472">Membrane</keyword>
<name>A0A7T5R1K4_9BACT</name>
<keyword evidence="1" id="KW-1133">Transmembrane helix</keyword>
<dbReference type="AlphaFoldDB" id="A0A7T5R1K4"/>
<feature type="transmembrane region" description="Helical" evidence="1">
    <location>
        <begin position="73"/>
        <end position="92"/>
    </location>
</feature>
<dbReference type="Proteomes" id="UP000595362">
    <property type="component" value="Chromosome"/>
</dbReference>
<sequence>MDKKFTDEVGAAAEPPPALPAIKRGVGRQAIDLFVRHPYLSLTLAMMEIQLGFLSAFDLLGQADFTKHGELKAWGLAIMSWLVAVCLLLLAVQGLRQKK</sequence>
<evidence type="ECO:0000313" key="2">
    <source>
        <dbReference type="EMBL" id="QQG35805.1"/>
    </source>
</evidence>
<organism evidence="2 3">
    <name type="scientific">Micavibrio aeruginosavorus</name>
    <dbReference type="NCBI Taxonomy" id="349221"/>
    <lineage>
        <taxon>Bacteria</taxon>
        <taxon>Pseudomonadati</taxon>
        <taxon>Bdellovibrionota</taxon>
        <taxon>Bdellovibrionia</taxon>
        <taxon>Bdellovibrionales</taxon>
        <taxon>Pseudobdellovibrionaceae</taxon>
        <taxon>Micavibrio</taxon>
    </lineage>
</organism>
<keyword evidence="1" id="KW-0812">Transmembrane</keyword>
<gene>
    <name evidence="2" type="ORF">HYS17_09895</name>
</gene>
<evidence type="ECO:0000313" key="3">
    <source>
        <dbReference type="Proteomes" id="UP000595362"/>
    </source>
</evidence>
<reference evidence="2 3" key="1">
    <citation type="submission" date="2020-07" db="EMBL/GenBank/DDBJ databases">
        <title>Huge and variable diversity of episymbiotic CPR bacteria and DPANN archaea in groundwater ecosystems.</title>
        <authorList>
            <person name="He C.Y."/>
            <person name="Keren R."/>
            <person name="Whittaker M."/>
            <person name="Farag I.F."/>
            <person name="Doudna J."/>
            <person name="Cate J.H.D."/>
            <person name="Banfield J.F."/>
        </authorList>
    </citation>
    <scope>NUCLEOTIDE SEQUENCE [LARGE SCALE GENOMIC DNA]</scope>
    <source>
        <strain evidence="2">NC_groundwater_70_Ag_B-0.1um_54_66</strain>
    </source>
</reference>